<feature type="transmembrane region" description="Helical" evidence="8">
    <location>
        <begin position="122"/>
        <end position="143"/>
    </location>
</feature>
<dbReference type="eggNOG" id="KOG1239">
    <property type="taxonomic scope" value="Eukaryota"/>
</dbReference>
<feature type="transmembrane region" description="Helical" evidence="8">
    <location>
        <begin position="251"/>
        <end position="273"/>
    </location>
</feature>
<dbReference type="STRING" id="554065.E1ZJ88"/>
<dbReference type="NCBIfam" id="TIGR03592">
    <property type="entry name" value="yidC_oxa1_cterm"/>
    <property type="match status" value="1"/>
</dbReference>
<dbReference type="FunCoup" id="E1ZJ88">
    <property type="interactions" value="565"/>
</dbReference>
<evidence type="ECO:0000256" key="5">
    <source>
        <dbReference type="ARBA" id="ARBA00023136"/>
    </source>
</evidence>
<dbReference type="GO" id="GO:0072598">
    <property type="term" value="P:protein localization to chloroplast"/>
    <property type="evidence" value="ECO:0007669"/>
    <property type="project" value="TreeGrafter"/>
</dbReference>
<dbReference type="RefSeq" id="XP_005846055.1">
    <property type="nucleotide sequence ID" value="XM_005845993.1"/>
</dbReference>
<dbReference type="InterPro" id="IPR028055">
    <property type="entry name" value="YidC/Oxa/ALB_C"/>
</dbReference>
<evidence type="ECO:0000313" key="10">
    <source>
        <dbReference type="EMBL" id="EFN53953.1"/>
    </source>
</evidence>
<feature type="compositionally biased region" description="Gly residues" evidence="7">
    <location>
        <begin position="385"/>
        <end position="396"/>
    </location>
</feature>
<dbReference type="GeneID" id="17353344"/>
<keyword evidence="3 6" id="KW-0812">Transmembrane</keyword>
<comment type="similarity">
    <text evidence="2">Belongs to the OXA1/ALB3/YidC (TC 2.A.9.2) family.</text>
</comment>
<accession>E1ZJ88</accession>
<dbReference type="OrthoDB" id="2148490at2759"/>
<feature type="transmembrane region" description="Helical" evidence="8">
    <location>
        <begin position="294"/>
        <end position="319"/>
    </location>
</feature>
<dbReference type="InterPro" id="IPR001708">
    <property type="entry name" value="YidC/ALB3/OXA1/COX18"/>
</dbReference>
<dbReference type="Proteomes" id="UP000008141">
    <property type="component" value="Unassembled WGS sequence"/>
</dbReference>
<sequence length="423" mass="43997">MARAVRSLEAPHAAHSSTPLSLARPCCLPARSAPSAFHSLAAHLTTTLFLLGDAADSLADASGTAAAAVDAASNAASAVADAAPAAAEEAAKNSGFFGAFAGAFEAFLKVLDDGLEKVGVPYSYGFAIILLTVLVKVATYPLTKQQVESTLSMQAMQPRVKELQAKYANDPERLQVETAKMYQTAGVNPLAGCLPSLATIPVFIGLYKALSNVASEGLLTDGFFWIPSLAGPTTVNGGLDWLFKWQDGAPLLGYGQTAAYLVLPILLVVSQAISQKVISPPQQSNDPAQQQTQAILKFLPLMIGWFSLNVPSGLTLYWFTNNLITTAQQLYLRRGFTAAQAAAAGPASTAIVNVEVQEAEKRPSGKELNARRSAKQLEAPVAAPSGGGGGGGGGGSRGEKFRAIKAREAVARASEQVGRASRG</sequence>
<reference evidence="10 11" key="1">
    <citation type="journal article" date="2010" name="Plant Cell">
        <title>The Chlorella variabilis NC64A genome reveals adaptation to photosymbiosis, coevolution with viruses, and cryptic sex.</title>
        <authorList>
            <person name="Blanc G."/>
            <person name="Duncan G."/>
            <person name="Agarkova I."/>
            <person name="Borodovsky M."/>
            <person name="Gurnon J."/>
            <person name="Kuo A."/>
            <person name="Lindquist E."/>
            <person name="Lucas S."/>
            <person name="Pangilinan J."/>
            <person name="Polle J."/>
            <person name="Salamov A."/>
            <person name="Terry A."/>
            <person name="Yamada T."/>
            <person name="Dunigan D.D."/>
            <person name="Grigoriev I.V."/>
            <person name="Claverie J.M."/>
            <person name="Van Etten J.L."/>
        </authorList>
    </citation>
    <scope>NUCLEOTIDE SEQUENCE [LARGE SCALE GENOMIC DNA]</scope>
    <source>
        <strain evidence="10 11">NC64A</strain>
    </source>
</reference>
<dbReference type="PANTHER" id="PTHR12428">
    <property type="entry name" value="OXA1"/>
    <property type="match status" value="1"/>
</dbReference>
<dbReference type="KEGG" id="cvr:CHLNCDRAFT_25162"/>
<feature type="compositionally biased region" description="Basic and acidic residues" evidence="7">
    <location>
        <begin position="361"/>
        <end position="370"/>
    </location>
</feature>
<organism evidence="11">
    <name type="scientific">Chlorella variabilis</name>
    <name type="common">Green alga</name>
    <dbReference type="NCBI Taxonomy" id="554065"/>
    <lineage>
        <taxon>Eukaryota</taxon>
        <taxon>Viridiplantae</taxon>
        <taxon>Chlorophyta</taxon>
        <taxon>core chlorophytes</taxon>
        <taxon>Trebouxiophyceae</taxon>
        <taxon>Chlorellales</taxon>
        <taxon>Chlorellaceae</taxon>
        <taxon>Chlorella clade</taxon>
        <taxon>Chlorella</taxon>
    </lineage>
</organism>
<dbReference type="CDD" id="cd20070">
    <property type="entry name" value="5TM_YidC_Alb3"/>
    <property type="match status" value="1"/>
</dbReference>
<dbReference type="AlphaFoldDB" id="E1ZJ88"/>
<evidence type="ECO:0000256" key="7">
    <source>
        <dbReference type="SAM" id="MobiDB-lite"/>
    </source>
</evidence>
<keyword evidence="11" id="KW-1185">Reference proteome</keyword>
<dbReference type="GO" id="GO:0010027">
    <property type="term" value="P:thylakoid membrane organization"/>
    <property type="evidence" value="ECO:0007669"/>
    <property type="project" value="TreeGrafter"/>
</dbReference>
<feature type="transmembrane region" description="Helical" evidence="8">
    <location>
        <begin position="190"/>
        <end position="210"/>
    </location>
</feature>
<protein>
    <recommendedName>
        <fullName evidence="9">Membrane insertase YidC/Oxa/ALB C-terminal domain-containing protein</fullName>
    </recommendedName>
</protein>
<evidence type="ECO:0000256" key="2">
    <source>
        <dbReference type="ARBA" id="ARBA00010583"/>
    </source>
</evidence>
<evidence type="ECO:0000256" key="1">
    <source>
        <dbReference type="ARBA" id="ARBA00004141"/>
    </source>
</evidence>
<dbReference type="OMA" id="CCLPARS"/>
<comment type="similarity">
    <text evidence="6">Belongs to the OXA1/ALB3/YidC family.</text>
</comment>
<evidence type="ECO:0000256" key="6">
    <source>
        <dbReference type="RuleBase" id="RU003945"/>
    </source>
</evidence>
<dbReference type="GO" id="GO:0009535">
    <property type="term" value="C:chloroplast thylakoid membrane"/>
    <property type="evidence" value="ECO:0007669"/>
    <property type="project" value="TreeGrafter"/>
</dbReference>
<keyword evidence="5 8" id="KW-0472">Membrane</keyword>
<evidence type="ECO:0000256" key="8">
    <source>
        <dbReference type="SAM" id="Phobius"/>
    </source>
</evidence>
<dbReference type="Pfam" id="PF02096">
    <property type="entry name" value="60KD_IMP"/>
    <property type="match status" value="1"/>
</dbReference>
<dbReference type="GO" id="GO:0032977">
    <property type="term" value="F:membrane insertase activity"/>
    <property type="evidence" value="ECO:0007669"/>
    <property type="project" value="InterPro"/>
</dbReference>
<evidence type="ECO:0000256" key="3">
    <source>
        <dbReference type="ARBA" id="ARBA00022692"/>
    </source>
</evidence>
<comment type="subcellular location">
    <subcellularLocation>
        <location evidence="1 6">Membrane</location>
        <topology evidence="1 6">Multi-pass membrane protein</topology>
    </subcellularLocation>
</comment>
<proteinExistence type="inferred from homology"/>
<dbReference type="GO" id="GO:0051205">
    <property type="term" value="P:protein insertion into membrane"/>
    <property type="evidence" value="ECO:0007669"/>
    <property type="project" value="TreeGrafter"/>
</dbReference>
<keyword evidence="4 8" id="KW-1133">Transmembrane helix</keyword>
<evidence type="ECO:0000313" key="11">
    <source>
        <dbReference type="Proteomes" id="UP000008141"/>
    </source>
</evidence>
<dbReference type="InParanoid" id="E1ZJ88"/>
<feature type="region of interest" description="Disordered" evidence="7">
    <location>
        <begin position="361"/>
        <end position="401"/>
    </location>
</feature>
<feature type="non-terminal residue" evidence="10">
    <location>
        <position position="423"/>
    </location>
</feature>
<evidence type="ECO:0000256" key="4">
    <source>
        <dbReference type="ARBA" id="ARBA00022989"/>
    </source>
</evidence>
<gene>
    <name evidence="10" type="ORF">CHLNCDRAFT_25162</name>
</gene>
<evidence type="ECO:0000259" key="9">
    <source>
        <dbReference type="Pfam" id="PF02096"/>
    </source>
</evidence>
<dbReference type="EMBL" id="GL433849">
    <property type="protein sequence ID" value="EFN53953.1"/>
    <property type="molecule type" value="Genomic_DNA"/>
</dbReference>
<feature type="domain" description="Membrane insertase YidC/Oxa/ALB C-terminal" evidence="9">
    <location>
        <begin position="124"/>
        <end position="334"/>
    </location>
</feature>
<name>E1ZJ88_CHLVA</name>
<dbReference type="InterPro" id="IPR047196">
    <property type="entry name" value="YidC_ALB_C"/>
</dbReference>
<dbReference type="PANTHER" id="PTHR12428:SF14">
    <property type="entry name" value="ALBINO3-LIKE PROTEIN 1, CHLOROPLASTIC"/>
    <property type="match status" value="1"/>
</dbReference>